<dbReference type="AlphaFoldDB" id="A0A7C8I7S7"/>
<protein>
    <submittedName>
        <fullName evidence="1">Uncharacterized protein</fullName>
    </submittedName>
</protein>
<sequence>MASDCREQQTRALFLARQSLTGTDTVAPSKVRALSDTCTCLSCRRANNRASDASAMCPNFEAAQHEAAGCDNNGPPVSIEIEDKSRLPRASTSSHYCFAQIRRAPEPPLSIQPPSSPPLLTNKRRKVLNTAGLRRFRGPASSHSLHSLLTFLSGTLG</sequence>
<name>A0A7C8I7S7_9PLEO</name>
<gene>
    <name evidence="1" type="ORF">BDV95DRAFT_581968</name>
</gene>
<accession>A0A7C8I7S7</accession>
<reference evidence="1 2" key="1">
    <citation type="submission" date="2020-01" db="EMBL/GenBank/DDBJ databases">
        <authorList>
            <consortium name="DOE Joint Genome Institute"/>
            <person name="Haridas S."/>
            <person name="Albert R."/>
            <person name="Binder M."/>
            <person name="Bloem J."/>
            <person name="Labutti K."/>
            <person name="Salamov A."/>
            <person name="Andreopoulos B."/>
            <person name="Baker S.E."/>
            <person name="Barry K."/>
            <person name="Bills G."/>
            <person name="Bluhm B.H."/>
            <person name="Cannon C."/>
            <person name="Castanera R."/>
            <person name="Culley D.E."/>
            <person name="Daum C."/>
            <person name="Ezra D."/>
            <person name="Gonzalez J.B."/>
            <person name="Henrissat B."/>
            <person name="Kuo A."/>
            <person name="Liang C."/>
            <person name="Lipzen A."/>
            <person name="Lutzoni F."/>
            <person name="Magnuson J."/>
            <person name="Mondo S."/>
            <person name="Nolan M."/>
            <person name="Ohm R."/>
            <person name="Pangilinan J."/>
            <person name="Park H.-J.H."/>
            <person name="Ramirez L."/>
            <person name="Alfaro M."/>
            <person name="Sun H."/>
            <person name="Tritt A."/>
            <person name="Yoshinaga Y."/>
            <person name="Zwiers L.-H.L."/>
            <person name="Turgeon B.G."/>
            <person name="Goodwin S.B."/>
            <person name="Spatafora J.W."/>
            <person name="Crous P.W."/>
            <person name="Grigoriev I.V."/>
        </authorList>
    </citation>
    <scope>NUCLEOTIDE SEQUENCE [LARGE SCALE GENOMIC DNA]</scope>
    <source>
        <strain evidence="1 2">CBS 611.86</strain>
    </source>
</reference>
<organism evidence="1 2">
    <name type="scientific">Massariosphaeria phaeospora</name>
    <dbReference type="NCBI Taxonomy" id="100035"/>
    <lineage>
        <taxon>Eukaryota</taxon>
        <taxon>Fungi</taxon>
        <taxon>Dikarya</taxon>
        <taxon>Ascomycota</taxon>
        <taxon>Pezizomycotina</taxon>
        <taxon>Dothideomycetes</taxon>
        <taxon>Pleosporomycetidae</taxon>
        <taxon>Pleosporales</taxon>
        <taxon>Pleosporales incertae sedis</taxon>
        <taxon>Massariosphaeria</taxon>
    </lineage>
</organism>
<evidence type="ECO:0000313" key="1">
    <source>
        <dbReference type="EMBL" id="KAF2867350.1"/>
    </source>
</evidence>
<dbReference type="Proteomes" id="UP000481861">
    <property type="component" value="Unassembled WGS sequence"/>
</dbReference>
<evidence type="ECO:0000313" key="2">
    <source>
        <dbReference type="Proteomes" id="UP000481861"/>
    </source>
</evidence>
<proteinExistence type="predicted"/>
<comment type="caution">
    <text evidence="1">The sequence shown here is derived from an EMBL/GenBank/DDBJ whole genome shotgun (WGS) entry which is preliminary data.</text>
</comment>
<dbReference type="EMBL" id="JAADJZ010000023">
    <property type="protein sequence ID" value="KAF2867350.1"/>
    <property type="molecule type" value="Genomic_DNA"/>
</dbReference>
<keyword evidence="2" id="KW-1185">Reference proteome</keyword>